<sequence length="169" mass="18924">AILYGLLSPEERSHSGLGLTLPNDHLNASQIFGYEFISTFIVVLAFLANSDPQRSDAGFKSLSIGFAYSVAHLFSFRHTGASLSPARSFGPAVIKGIWRYHWIYWIAPLIAGMLSGFTYEYIRSTTSTESQSLKRSFRRSSQGVKRDQSSNLSNYETEFTITSTECPRY</sequence>
<accession>A0A7R9QPI4</accession>
<organism evidence="8">
    <name type="scientific">Oppiella nova</name>
    <dbReference type="NCBI Taxonomy" id="334625"/>
    <lineage>
        <taxon>Eukaryota</taxon>
        <taxon>Metazoa</taxon>
        <taxon>Ecdysozoa</taxon>
        <taxon>Arthropoda</taxon>
        <taxon>Chelicerata</taxon>
        <taxon>Arachnida</taxon>
        <taxon>Acari</taxon>
        <taxon>Acariformes</taxon>
        <taxon>Sarcoptiformes</taxon>
        <taxon>Oribatida</taxon>
        <taxon>Brachypylina</taxon>
        <taxon>Oppioidea</taxon>
        <taxon>Oppiidae</taxon>
        <taxon>Oppiella</taxon>
    </lineage>
</organism>
<keyword evidence="5 7" id="KW-0472">Membrane</keyword>
<keyword evidence="3 6" id="KW-0812">Transmembrane</keyword>
<feature type="non-terminal residue" evidence="8">
    <location>
        <position position="1"/>
    </location>
</feature>
<dbReference type="AlphaFoldDB" id="A0A7R9QPI4"/>
<feature type="transmembrane region" description="Helical" evidence="7">
    <location>
        <begin position="102"/>
        <end position="122"/>
    </location>
</feature>
<dbReference type="PRINTS" id="PR00783">
    <property type="entry name" value="MINTRINSICP"/>
</dbReference>
<reference evidence="8" key="1">
    <citation type="submission" date="2020-11" db="EMBL/GenBank/DDBJ databases">
        <authorList>
            <person name="Tran Van P."/>
        </authorList>
    </citation>
    <scope>NUCLEOTIDE SEQUENCE</scope>
</reference>
<dbReference type="EMBL" id="OC920336">
    <property type="protein sequence ID" value="CAD7652413.1"/>
    <property type="molecule type" value="Genomic_DNA"/>
</dbReference>
<keyword evidence="6" id="KW-0813">Transport</keyword>
<dbReference type="InterPro" id="IPR023271">
    <property type="entry name" value="Aquaporin-like"/>
</dbReference>
<keyword evidence="9" id="KW-1185">Reference proteome</keyword>
<dbReference type="OrthoDB" id="3222at2759"/>
<comment type="similarity">
    <text evidence="2 6">Belongs to the MIP/aquaporin (TC 1.A.8) family.</text>
</comment>
<feature type="transmembrane region" description="Helical" evidence="7">
    <location>
        <begin position="31"/>
        <end position="50"/>
    </location>
</feature>
<evidence type="ECO:0000256" key="6">
    <source>
        <dbReference type="RuleBase" id="RU000477"/>
    </source>
</evidence>
<evidence type="ECO:0008006" key="10">
    <source>
        <dbReference type="Google" id="ProtNLM"/>
    </source>
</evidence>
<evidence type="ECO:0000256" key="7">
    <source>
        <dbReference type="SAM" id="Phobius"/>
    </source>
</evidence>
<dbReference type="Pfam" id="PF00230">
    <property type="entry name" value="MIP"/>
    <property type="match status" value="1"/>
</dbReference>
<feature type="transmembrane region" description="Helical" evidence="7">
    <location>
        <begin position="62"/>
        <end position="82"/>
    </location>
</feature>
<dbReference type="EMBL" id="CAJPVJ010005511">
    <property type="protein sequence ID" value="CAG2169600.1"/>
    <property type="molecule type" value="Genomic_DNA"/>
</dbReference>
<dbReference type="PANTHER" id="PTHR19139">
    <property type="entry name" value="AQUAPORIN TRANSPORTER"/>
    <property type="match status" value="1"/>
</dbReference>
<dbReference type="InterPro" id="IPR034294">
    <property type="entry name" value="Aquaporin_transptr"/>
</dbReference>
<protein>
    <recommendedName>
        <fullName evidence="10">Aquaporin</fullName>
    </recommendedName>
</protein>
<gene>
    <name evidence="8" type="ORF">ONB1V03_LOCUS9074</name>
</gene>
<evidence type="ECO:0000256" key="4">
    <source>
        <dbReference type="ARBA" id="ARBA00022989"/>
    </source>
</evidence>
<evidence type="ECO:0000256" key="5">
    <source>
        <dbReference type="ARBA" id="ARBA00023136"/>
    </source>
</evidence>
<evidence type="ECO:0000256" key="3">
    <source>
        <dbReference type="ARBA" id="ARBA00022692"/>
    </source>
</evidence>
<proteinExistence type="inferred from homology"/>
<dbReference type="Proteomes" id="UP000728032">
    <property type="component" value="Unassembled WGS sequence"/>
</dbReference>
<keyword evidence="4 7" id="KW-1133">Transmembrane helix</keyword>
<dbReference type="GO" id="GO:0015250">
    <property type="term" value="F:water channel activity"/>
    <property type="evidence" value="ECO:0007669"/>
    <property type="project" value="TreeGrafter"/>
</dbReference>
<dbReference type="SUPFAM" id="SSF81338">
    <property type="entry name" value="Aquaporin-like"/>
    <property type="match status" value="1"/>
</dbReference>
<dbReference type="PANTHER" id="PTHR19139:SF199">
    <property type="entry name" value="MIP17260P"/>
    <property type="match status" value="1"/>
</dbReference>
<dbReference type="GO" id="GO:0005886">
    <property type="term" value="C:plasma membrane"/>
    <property type="evidence" value="ECO:0007669"/>
    <property type="project" value="TreeGrafter"/>
</dbReference>
<evidence type="ECO:0000256" key="2">
    <source>
        <dbReference type="ARBA" id="ARBA00006175"/>
    </source>
</evidence>
<dbReference type="InterPro" id="IPR000425">
    <property type="entry name" value="MIP"/>
</dbReference>
<name>A0A7R9QPI4_9ACAR</name>
<evidence type="ECO:0000256" key="1">
    <source>
        <dbReference type="ARBA" id="ARBA00004141"/>
    </source>
</evidence>
<evidence type="ECO:0000313" key="9">
    <source>
        <dbReference type="Proteomes" id="UP000728032"/>
    </source>
</evidence>
<dbReference type="Gene3D" id="1.20.1080.10">
    <property type="entry name" value="Glycerol uptake facilitator protein"/>
    <property type="match status" value="1"/>
</dbReference>
<comment type="subcellular location">
    <subcellularLocation>
        <location evidence="1">Membrane</location>
        <topology evidence="1">Multi-pass membrane protein</topology>
    </subcellularLocation>
</comment>
<evidence type="ECO:0000313" key="8">
    <source>
        <dbReference type="EMBL" id="CAD7652413.1"/>
    </source>
</evidence>